<dbReference type="GeneID" id="28828814"/>
<dbReference type="KEGG" id="psco:LY89DRAFT_726835"/>
<feature type="compositionally biased region" description="Basic residues" evidence="1">
    <location>
        <begin position="280"/>
        <end position="290"/>
    </location>
</feature>
<feature type="region of interest" description="Disordered" evidence="1">
    <location>
        <begin position="92"/>
        <end position="120"/>
    </location>
</feature>
<name>A0A194XTX7_MOLSC</name>
<proteinExistence type="predicted"/>
<dbReference type="RefSeq" id="XP_018078130.1">
    <property type="nucleotide sequence ID" value="XM_018219088.1"/>
</dbReference>
<organism evidence="2 3">
    <name type="scientific">Mollisia scopiformis</name>
    <name type="common">Conifer needle endophyte fungus</name>
    <name type="synonym">Phialocephala scopiformis</name>
    <dbReference type="NCBI Taxonomy" id="149040"/>
    <lineage>
        <taxon>Eukaryota</taxon>
        <taxon>Fungi</taxon>
        <taxon>Dikarya</taxon>
        <taxon>Ascomycota</taxon>
        <taxon>Pezizomycotina</taxon>
        <taxon>Leotiomycetes</taxon>
        <taxon>Helotiales</taxon>
        <taxon>Mollisiaceae</taxon>
        <taxon>Mollisia</taxon>
    </lineage>
</organism>
<evidence type="ECO:0000313" key="2">
    <source>
        <dbReference type="EMBL" id="KUJ23775.1"/>
    </source>
</evidence>
<feature type="region of interest" description="Disordered" evidence="1">
    <location>
        <begin position="173"/>
        <end position="202"/>
    </location>
</feature>
<dbReference type="EMBL" id="KQ947404">
    <property type="protein sequence ID" value="KUJ23775.1"/>
    <property type="molecule type" value="Genomic_DNA"/>
</dbReference>
<dbReference type="Proteomes" id="UP000070700">
    <property type="component" value="Unassembled WGS sequence"/>
</dbReference>
<evidence type="ECO:0000256" key="1">
    <source>
        <dbReference type="SAM" id="MobiDB-lite"/>
    </source>
</evidence>
<evidence type="ECO:0000313" key="3">
    <source>
        <dbReference type="Proteomes" id="UP000070700"/>
    </source>
</evidence>
<keyword evidence="3" id="KW-1185">Reference proteome</keyword>
<accession>A0A194XTX7</accession>
<dbReference type="InParanoid" id="A0A194XTX7"/>
<feature type="region of interest" description="Disordered" evidence="1">
    <location>
        <begin position="261"/>
        <end position="307"/>
    </location>
</feature>
<dbReference type="AlphaFoldDB" id="A0A194XTX7"/>
<reference evidence="2 3" key="1">
    <citation type="submission" date="2015-10" db="EMBL/GenBank/DDBJ databases">
        <title>Full genome of DAOMC 229536 Phialocephala scopiformis, a fungal endophyte of spruce producing the potent anti-insectan compound rugulosin.</title>
        <authorList>
            <consortium name="DOE Joint Genome Institute"/>
            <person name="Walker A.K."/>
            <person name="Frasz S.L."/>
            <person name="Seifert K.A."/>
            <person name="Miller J.D."/>
            <person name="Mondo S.J."/>
            <person name="Labutti K."/>
            <person name="Lipzen A."/>
            <person name="Dockter R."/>
            <person name="Kennedy M."/>
            <person name="Grigoriev I.V."/>
            <person name="Spatafora J.W."/>
        </authorList>
    </citation>
    <scope>NUCLEOTIDE SEQUENCE [LARGE SCALE GENOMIC DNA]</scope>
    <source>
        <strain evidence="2 3">CBS 120377</strain>
    </source>
</reference>
<protein>
    <submittedName>
        <fullName evidence="2">Uncharacterized protein</fullName>
    </submittedName>
</protein>
<sequence>MAGMPTICIALVVERPNSRDMMPLAIPRLRVGSPYPQPRSNLITPSGFSSLSSIILGNSFRDLFAFSTRNIVLEPILPTSILSYDPVAYGGKGKSTKHKPQVSNNPPGKPPTAPTLEARPSRAGGFFPCQFCRLVKKLCSSSRNGEVPCELCRIQGRSGLRCLGQREDILLTEVEGGTTNDDGDRADDGEANGVAPGDNGEDLTATFEEIDLATEETTQPAQQNEEAEQVTAQDAADPLTNEAARDAQTVASDEHIEGTNEVIDAAHPDQPVEEQETNARRRRRRPKRSGRASAAQPTPSTPLGPCAMCVRESKDGAACAFISIGGSPPCDPCDRRGYSV</sequence>
<gene>
    <name evidence="2" type="ORF">LY89DRAFT_726835</name>
</gene>